<keyword evidence="1" id="KW-1133">Transmembrane helix</keyword>
<feature type="transmembrane region" description="Helical" evidence="1">
    <location>
        <begin position="56"/>
        <end position="76"/>
    </location>
</feature>
<evidence type="ECO:0000256" key="1">
    <source>
        <dbReference type="SAM" id="Phobius"/>
    </source>
</evidence>
<keyword evidence="1" id="KW-0812">Transmembrane</keyword>
<dbReference type="RefSeq" id="WP_169103225.1">
    <property type="nucleotide sequence ID" value="NZ_JABBVZ010000202.1"/>
</dbReference>
<keyword evidence="3" id="KW-1185">Reference proteome</keyword>
<accession>A0A7Y0Q469</accession>
<sequence>MAKDHKAQDALDTAIRDGFHRYAARHGVTTVRFNEDRLHQRLAQKTPRFRGPRRRWGFAAAVVMVGMIAIGSGAWLHARVSSAVPRSIALPPPVATWNSTYWLHPPANVLSSVTVVSQQRATLVVQQSPDPAHPHGVTDTLDLTRTTTIWLNGHLVPYRTAPALHPGASITVVTAHQTHRITAQAIYGPQGQITGIITTVSHGMVTVREIKNLPHDRFTYSGQSARLVYNRRTNFGGATPADLLPGRMLEAQTFGDRGTRLMATLFVLRKGKRYGPGQYQWVQIQPHAKQ</sequence>
<gene>
    <name evidence="2" type="ORF">HIJ39_22210</name>
</gene>
<protein>
    <submittedName>
        <fullName evidence="2">Uncharacterized protein</fullName>
    </submittedName>
</protein>
<proteinExistence type="predicted"/>
<reference evidence="2 3" key="1">
    <citation type="submission" date="2020-04" db="EMBL/GenBank/DDBJ databases">
        <authorList>
            <person name="Zhang R."/>
            <person name="Schippers A."/>
        </authorList>
    </citation>
    <scope>NUCLEOTIDE SEQUENCE [LARGE SCALE GENOMIC DNA]</scope>
    <source>
        <strain evidence="2 3">DSM 109850</strain>
    </source>
</reference>
<name>A0A7Y0Q469_9FIRM</name>
<comment type="caution">
    <text evidence="2">The sequence shown here is derived from an EMBL/GenBank/DDBJ whole genome shotgun (WGS) entry which is preliminary data.</text>
</comment>
<dbReference type="Proteomes" id="UP000533476">
    <property type="component" value="Unassembled WGS sequence"/>
</dbReference>
<organism evidence="2 3">
    <name type="scientific">Sulfobacillus harzensis</name>
    <dbReference type="NCBI Taxonomy" id="2729629"/>
    <lineage>
        <taxon>Bacteria</taxon>
        <taxon>Bacillati</taxon>
        <taxon>Bacillota</taxon>
        <taxon>Clostridia</taxon>
        <taxon>Eubacteriales</taxon>
        <taxon>Clostridiales Family XVII. Incertae Sedis</taxon>
        <taxon>Sulfobacillus</taxon>
    </lineage>
</organism>
<evidence type="ECO:0000313" key="3">
    <source>
        <dbReference type="Proteomes" id="UP000533476"/>
    </source>
</evidence>
<dbReference type="EMBL" id="JABBVZ010000202">
    <property type="protein sequence ID" value="NMP25023.1"/>
    <property type="molecule type" value="Genomic_DNA"/>
</dbReference>
<evidence type="ECO:0000313" key="2">
    <source>
        <dbReference type="EMBL" id="NMP25023.1"/>
    </source>
</evidence>
<keyword evidence="1" id="KW-0472">Membrane</keyword>
<dbReference type="AlphaFoldDB" id="A0A7Y0Q469"/>